<evidence type="ECO:0000256" key="3">
    <source>
        <dbReference type="SAM" id="MobiDB-lite"/>
    </source>
</evidence>
<feature type="region of interest" description="Disordered" evidence="3">
    <location>
        <begin position="104"/>
        <end position="143"/>
    </location>
</feature>
<evidence type="ECO:0000259" key="4">
    <source>
        <dbReference type="Pfam" id="PF10516"/>
    </source>
</evidence>
<dbReference type="PANTHER" id="PTHR15081">
    <property type="entry name" value="NUCLEAR AUTOANTIGENIC SPERM PROTEIN NASP -RELATED"/>
    <property type="match status" value="1"/>
</dbReference>
<keyword evidence="1" id="KW-0677">Repeat</keyword>
<dbReference type="AlphaFoldDB" id="A0AAX4PB38"/>
<feature type="domain" description="Tetratricopeptide SHNi-TPR" evidence="4">
    <location>
        <begin position="171"/>
        <end position="198"/>
    </location>
</feature>
<organism evidence="5 6">
    <name type="scientific">Chloropicon roscoffensis</name>
    <dbReference type="NCBI Taxonomy" id="1461544"/>
    <lineage>
        <taxon>Eukaryota</taxon>
        <taxon>Viridiplantae</taxon>
        <taxon>Chlorophyta</taxon>
        <taxon>Chloropicophyceae</taxon>
        <taxon>Chloropicales</taxon>
        <taxon>Chloropicaceae</taxon>
        <taxon>Chloropicon</taxon>
    </lineage>
</organism>
<keyword evidence="2" id="KW-0802">TPR repeat</keyword>
<dbReference type="GO" id="GO:0034080">
    <property type="term" value="P:CENP-A containing chromatin assembly"/>
    <property type="evidence" value="ECO:0007669"/>
    <property type="project" value="TreeGrafter"/>
</dbReference>
<feature type="region of interest" description="Disordered" evidence="3">
    <location>
        <begin position="265"/>
        <end position="312"/>
    </location>
</feature>
<accession>A0AAX4PB38</accession>
<keyword evidence="6" id="KW-1185">Reference proteome</keyword>
<proteinExistence type="predicted"/>
<evidence type="ECO:0000256" key="1">
    <source>
        <dbReference type="ARBA" id="ARBA00022737"/>
    </source>
</evidence>
<dbReference type="GO" id="GO:0005654">
    <property type="term" value="C:nucleoplasm"/>
    <property type="evidence" value="ECO:0007669"/>
    <property type="project" value="TreeGrafter"/>
</dbReference>
<dbReference type="PANTHER" id="PTHR15081:SF1">
    <property type="entry name" value="NUCLEAR AUTOANTIGENIC SPERM PROTEIN"/>
    <property type="match status" value="1"/>
</dbReference>
<sequence length="312" mass="34180">MEKGKAAAQPASPDEADKKRYAEALKILDSPSATPEVCEEAIDLLTQVLEYRCEKFGELSVECAPAFYNYGIALFTKARLENDVFGAPVQKAMVEKAIRQMREEDNKAAGEGKENKDKPEAADDDGEDVEEVEGEEDDLEEEENDMELAWRNLETARLIWGKQGGYEREISDVYSALADLSLEREDFETSVADYRSALFVLKAAEGADRVKAELHYKLCMALQLSAKDGGKADALKSAAEECKKAIDILGAQEGMEDILEELREKEEELKESASQAGAAAGKAAGASTSQLGFDAPTLKGPVTVQEPKRRKL</sequence>
<dbReference type="InterPro" id="IPR019544">
    <property type="entry name" value="Tetratricopeptide_SHNi-TPR_dom"/>
</dbReference>
<dbReference type="InterPro" id="IPR051730">
    <property type="entry name" value="NASP-like"/>
</dbReference>
<dbReference type="Gene3D" id="1.25.40.10">
    <property type="entry name" value="Tetratricopeptide repeat domain"/>
    <property type="match status" value="1"/>
</dbReference>
<feature type="compositionally biased region" description="Basic and acidic residues" evidence="3">
    <location>
        <begin position="104"/>
        <end position="121"/>
    </location>
</feature>
<evidence type="ECO:0000313" key="6">
    <source>
        <dbReference type="Proteomes" id="UP001472866"/>
    </source>
</evidence>
<dbReference type="GO" id="GO:0042393">
    <property type="term" value="F:histone binding"/>
    <property type="evidence" value="ECO:0007669"/>
    <property type="project" value="TreeGrafter"/>
</dbReference>
<dbReference type="Pfam" id="PF10516">
    <property type="entry name" value="SHNi-TPR"/>
    <property type="match status" value="1"/>
</dbReference>
<dbReference type="InterPro" id="IPR011990">
    <property type="entry name" value="TPR-like_helical_dom_sf"/>
</dbReference>
<name>A0AAX4PB38_9CHLO</name>
<gene>
    <name evidence="5" type="ORF">HKI87_07g48960</name>
</gene>
<dbReference type="EMBL" id="CP151507">
    <property type="protein sequence ID" value="WZN63348.1"/>
    <property type="molecule type" value="Genomic_DNA"/>
</dbReference>
<reference evidence="5 6" key="1">
    <citation type="submission" date="2024-03" db="EMBL/GenBank/DDBJ databases">
        <title>Complete genome sequence of the green alga Chloropicon roscoffensis RCC1871.</title>
        <authorList>
            <person name="Lemieux C."/>
            <person name="Pombert J.-F."/>
            <person name="Otis C."/>
            <person name="Turmel M."/>
        </authorList>
    </citation>
    <scope>NUCLEOTIDE SEQUENCE [LARGE SCALE GENOMIC DNA]</scope>
    <source>
        <strain evidence="5 6">RCC1871</strain>
    </source>
</reference>
<dbReference type="Proteomes" id="UP001472866">
    <property type="component" value="Chromosome 07"/>
</dbReference>
<evidence type="ECO:0000313" key="5">
    <source>
        <dbReference type="EMBL" id="WZN63348.1"/>
    </source>
</evidence>
<protein>
    <submittedName>
        <fullName evidence="5">SHNi-TPR domain-containing protein</fullName>
    </submittedName>
</protein>
<dbReference type="GO" id="GO:0006335">
    <property type="term" value="P:DNA replication-dependent chromatin assembly"/>
    <property type="evidence" value="ECO:0007669"/>
    <property type="project" value="TreeGrafter"/>
</dbReference>
<evidence type="ECO:0000256" key="2">
    <source>
        <dbReference type="ARBA" id="ARBA00022803"/>
    </source>
</evidence>
<feature type="compositionally biased region" description="Acidic residues" evidence="3">
    <location>
        <begin position="122"/>
        <end position="143"/>
    </location>
</feature>
<feature type="compositionally biased region" description="Low complexity" evidence="3">
    <location>
        <begin position="272"/>
        <end position="287"/>
    </location>
</feature>